<dbReference type="HOGENOM" id="CLU_502882_0_0_1"/>
<dbReference type="GO" id="GO:0032259">
    <property type="term" value="P:methylation"/>
    <property type="evidence" value="ECO:0007669"/>
    <property type="project" value="UniProtKB-KW"/>
</dbReference>
<evidence type="ECO:0000313" key="4">
    <source>
        <dbReference type="EMBL" id="ERN07305.1"/>
    </source>
</evidence>
<dbReference type="Proteomes" id="UP000017836">
    <property type="component" value="Unassembled WGS sequence"/>
</dbReference>
<dbReference type="PANTHER" id="PTHR13271:SF103">
    <property type="entry name" value="N-METHYLTRANSFERASE DOMAIN AND SET DOMAIN CONTAINING PROTEIN-RELATED"/>
    <property type="match status" value="1"/>
</dbReference>
<keyword evidence="2" id="KW-0808">Transferase</keyword>
<dbReference type="InterPro" id="IPR050600">
    <property type="entry name" value="SETD3_SETD6_MTase"/>
</dbReference>
<reference evidence="5" key="1">
    <citation type="journal article" date="2013" name="Science">
        <title>The Amborella genome and the evolution of flowering plants.</title>
        <authorList>
            <consortium name="Amborella Genome Project"/>
        </authorList>
    </citation>
    <scope>NUCLEOTIDE SEQUENCE [LARGE SCALE GENOMIC DNA]</scope>
</reference>
<evidence type="ECO:0000256" key="1">
    <source>
        <dbReference type="ARBA" id="ARBA00022603"/>
    </source>
</evidence>
<keyword evidence="5" id="KW-1185">Reference proteome</keyword>
<organism evidence="4 5">
    <name type="scientific">Amborella trichopoda</name>
    <dbReference type="NCBI Taxonomy" id="13333"/>
    <lineage>
        <taxon>Eukaryota</taxon>
        <taxon>Viridiplantae</taxon>
        <taxon>Streptophyta</taxon>
        <taxon>Embryophyta</taxon>
        <taxon>Tracheophyta</taxon>
        <taxon>Spermatophyta</taxon>
        <taxon>Magnoliopsida</taxon>
        <taxon>Amborellales</taxon>
        <taxon>Amborellaceae</taxon>
        <taxon>Amborella</taxon>
    </lineage>
</organism>
<protein>
    <submittedName>
        <fullName evidence="4">Uncharacterized protein</fullName>
    </submittedName>
</protein>
<dbReference type="PANTHER" id="PTHR13271">
    <property type="entry name" value="UNCHARACTERIZED PUTATIVE METHYLTRANSFERASE"/>
    <property type="match status" value="1"/>
</dbReference>
<accession>W1PJM7</accession>
<dbReference type="Gramene" id="ERN07305">
    <property type="protein sequence ID" value="ERN07305"/>
    <property type="gene ID" value="AMTR_s00019p00219410"/>
</dbReference>
<gene>
    <name evidence="4" type="ORF">AMTR_s00019p00219410</name>
</gene>
<dbReference type="CDD" id="cd10527">
    <property type="entry name" value="SET_LSMT"/>
    <property type="match status" value="1"/>
</dbReference>
<dbReference type="OrthoDB" id="341421at2759"/>
<sequence>MNSSLNSSQLQPPLDNCEKDNSILLRLPSTAKSDPLFAKKQNMLLSRSIPLQFHIPLLAFSPPGKELNVLDEMIRAARILSLNETELYFVEDDDLGPFSPMNELESLNLVYSVINDLLHSVTGNEKEVLVALRNAIVDNIASYGTEATNGGKIKQCAPKPEMQLLEWGRSLGVKTKLQIAEFEDMGRGAIAVENMDIGDAALEIPVSIIICEDIVYDSDMFMVLKEIDGVTSETMLLLWSMREKHDASSRFKLYFESLPKTFNTGLSFGVDALSALQGTLLFEEILQAKEHIREQYDALCPALCSSHPNIFQPEFYTWDQFLWACELWYSNSMKVIFPDGKLRTCLIPVAGFLNHSLYPHILHYGKVDAEINTLRFCLSRPCNKGDQCHLSYGRFASSHLVTFYGFCPRGNNPYDVIPLDIDAPQESDLDVVDDGDRITHMVRGTWLCKNKLLNYGLPSPLLVHLRCVLLDNKNVNSPTRTQETQVSLSPYTYNSVVTVTIYIVIPIFHCF</sequence>
<keyword evidence="3" id="KW-0949">S-adenosyl-L-methionine</keyword>
<dbReference type="AlphaFoldDB" id="W1PJM7"/>
<dbReference type="FunFam" id="3.90.1410.10:FF:000011">
    <property type="entry name" value="Transcription factor, E2F and DP-related"/>
    <property type="match status" value="1"/>
</dbReference>
<dbReference type="InterPro" id="IPR046341">
    <property type="entry name" value="SET_dom_sf"/>
</dbReference>
<dbReference type="InterPro" id="IPR036464">
    <property type="entry name" value="Rubisco_LSMT_subst-bd_sf"/>
</dbReference>
<dbReference type="EMBL" id="KI393807">
    <property type="protein sequence ID" value="ERN07305.1"/>
    <property type="molecule type" value="Genomic_DNA"/>
</dbReference>
<dbReference type="SUPFAM" id="SSF82199">
    <property type="entry name" value="SET domain"/>
    <property type="match status" value="1"/>
</dbReference>
<evidence type="ECO:0000313" key="5">
    <source>
        <dbReference type="Proteomes" id="UP000017836"/>
    </source>
</evidence>
<name>W1PJM7_AMBTC</name>
<dbReference type="STRING" id="13333.W1PJM7"/>
<proteinExistence type="predicted"/>
<dbReference type="Gene3D" id="3.90.1420.10">
    <property type="entry name" value="Rubisco LSMT, substrate-binding domain"/>
    <property type="match status" value="1"/>
</dbReference>
<dbReference type="OMA" id="HSLCPHV"/>
<keyword evidence="1" id="KW-0489">Methyltransferase</keyword>
<dbReference type="Gene3D" id="3.90.1410.10">
    <property type="entry name" value="set domain protein methyltransferase, domain 1"/>
    <property type="match status" value="1"/>
</dbReference>
<evidence type="ECO:0000256" key="2">
    <source>
        <dbReference type="ARBA" id="ARBA00022679"/>
    </source>
</evidence>
<evidence type="ECO:0000256" key="3">
    <source>
        <dbReference type="ARBA" id="ARBA00022691"/>
    </source>
</evidence>
<dbReference type="eggNOG" id="ENOG502QRSB">
    <property type="taxonomic scope" value="Eukaryota"/>
</dbReference>
<dbReference type="GO" id="GO:0016279">
    <property type="term" value="F:protein-lysine N-methyltransferase activity"/>
    <property type="evidence" value="ECO:0000318"/>
    <property type="project" value="GO_Central"/>
</dbReference>